<dbReference type="EMBL" id="BGPR01003856">
    <property type="protein sequence ID" value="GBM93173.1"/>
    <property type="molecule type" value="Genomic_DNA"/>
</dbReference>
<name>A0A4Y2JRZ5_ARAVE</name>
<accession>A0A4Y2JRZ5</accession>
<reference evidence="1 2" key="1">
    <citation type="journal article" date="2019" name="Sci. Rep.">
        <title>Orb-weaving spider Araneus ventricosus genome elucidates the spidroin gene catalogue.</title>
        <authorList>
            <person name="Kono N."/>
            <person name="Nakamura H."/>
            <person name="Ohtoshi R."/>
            <person name="Moran D.A.P."/>
            <person name="Shinohara A."/>
            <person name="Yoshida Y."/>
            <person name="Fujiwara M."/>
            <person name="Mori M."/>
            <person name="Tomita M."/>
            <person name="Arakawa K."/>
        </authorList>
    </citation>
    <scope>NUCLEOTIDE SEQUENCE [LARGE SCALE GENOMIC DNA]</scope>
</reference>
<protein>
    <submittedName>
        <fullName evidence="1">Uncharacterized protein</fullName>
    </submittedName>
</protein>
<gene>
    <name evidence="1" type="ORF">AVEN_181971_1</name>
</gene>
<proteinExistence type="predicted"/>
<evidence type="ECO:0000313" key="2">
    <source>
        <dbReference type="Proteomes" id="UP000499080"/>
    </source>
</evidence>
<dbReference type="OrthoDB" id="6626714at2759"/>
<sequence length="104" mass="12087">MACCYHDFEIMFETVVVKSIEVSTGPNILMFKRFKNSSISIDLSDFETAISDDSIHEKVINSASRIIEFAENQFEEFQPRYDYTEFLELTTIFPGVPLERGIRF</sequence>
<evidence type="ECO:0000313" key="1">
    <source>
        <dbReference type="EMBL" id="GBM93173.1"/>
    </source>
</evidence>
<dbReference type="Proteomes" id="UP000499080">
    <property type="component" value="Unassembled WGS sequence"/>
</dbReference>
<comment type="caution">
    <text evidence="1">The sequence shown here is derived from an EMBL/GenBank/DDBJ whole genome shotgun (WGS) entry which is preliminary data.</text>
</comment>
<keyword evidence="2" id="KW-1185">Reference proteome</keyword>
<dbReference type="AlphaFoldDB" id="A0A4Y2JRZ5"/>
<organism evidence="1 2">
    <name type="scientific">Araneus ventricosus</name>
    <name type="common">Orbweaver spider</name>
    <name type="synonym">Epeira ventricosa</name>
    <dbReference type="NCBI Taxonomy" id="182803"/>
    <lineage>
        <taxon>Eukaryota</taxon>
        <taxon>Metazoa</taxon>
        <taxon>Ecdysozoa</taxon>
        <taxon>Arthropoda</taxon>
        <taxon>Chelicerata</taxon>
        <taxon>Arachnida</taxon>
        <taxon>Araneae</taxon>
        <taxon>Araneomorphae</taxon>
        <taxon>Entelegynae</taxon>
        <taxon>Araneoidea</taxon>
        <taxon>Araneidae</taxon>
        <taxon>Araneus</taxon>
    </lineage>
</organism>